<dbReference type="Pfam" id="PF23551">
    <property type="entry name" value="Zn_ribbon_20"/>
    <property type="match status" value="1"/>
</dbReference>
<reference evidence="3 4" key="1">
    <citation type="journal article" date="2018" name="PLoS Genet.">
        <title>Population sequencing reveals clonal diversity and ancestral inbreeding in the grapevine cultivar Chardonnay.</title>
        <authorList>
            <person name="Roach M.J."/>
            <person name="Johnson D.L."/>
            <person name="Bohlmann J."/>
            <person name="van Vuuren H.J."/>
            <person name="Jones S.J."/>
            <person name="Pretorius I.S."/>
            <person name="Schmidt S.A."/>
            <person name="Borneman A.R."/>
        </authorList>
    </citation>
    <scope>NUCLEOTIDE SEQUENCE [LARGE SCALE GENOMIC DNA]</scope>
    <source>
        <strain evidence="4">cv. Chardonnay</strain>
        <tissue evidence="3">Leaf</tissue>
    </source>
</reference>
<feature type="domain" description="Zinc beta-ribbon" evidence="2">
    <location>
        <begin position="39"/>
        <end position="72"/>
    </location>
</feature>
<gene>
    <name evidence="3" type="ORF">CK203_004046</name>
</gene>
<organism evidence="3 4">
    <name type="scientific">Vitis vinifera</name>
    <name type="common">Grape</name>
    <dbReference type="NCBI Taxonomy" id="29760"/>
    <lineage>
        <taxon>Eukaryota</taxon>
        <taxon>Viridiplantae</taxon>
        <taxon>Streptophyta</taxon>
        <taxon>Embryophyta</taxon>
        <taxon>Tracheophyta</taxon>
        <taxon>Spermatophyta</taxon>
        <taxon>Magnoliopsida</taxon>
        <taxon>eudicotyledons</taxon>
        <taxon>Gunneridae</taxon>
        <taxon>Pentapetalae</taxon>
        <taxon>rosids</taxon>
        <taxon>Vitales</taxon>
        <taxon>Vitaceae</taxon>
        <taxon>Viteae</taxon>
        <taxon>Vitis</taxon>
    </lineage>
</organism>
<dbReference type="Proteomes" id="UP000288805">
    <property type="component" value="Unassembled WGS sequence"/>
</dbReference>
<comment type="caution">
    <text evidence="3">The sequence shown here is derived from an EMBL/GenBank/DDBJ whole genome shotgun (WGS) entry which is preliminary data.</text>
</comment>
<protein>
    <recommendedName>
        <fullName evidence="2">Zinc beta-ribbon domain-containing protein</fullName>
    </recommendedName>
</protein>
<sequence>MHEKRSDCVHGGFMSMVEDDQRPAHASLSWPLPSRSDTFWAMCGGCKMEYEYLKTFLKHTLICVHCRQAFVALEAPPSSPVSRAGRSKRKRVHDHKSDTERRWEMGPSRFQMKARREISKKMREWAAGCSDCTDTATVSMDLGHGRIGKRFYAMTMSVKEPDIHDFD</sequence>
<dbReference type="AlphaFoldDB" id="A0A438KAD4"/>
<feature type="region of interest" description="Disordered" evidence="1">
    <location>
        <begin position="77"/>
        <end position="102"/>
    </location>
</feature>
<evidence type="ECO:0000313" key="4">
    <source>
        <dbReference type="Proteomes" id="UP000288805"/>
    </source>
</evidence>
<dbReference type="InterPro" id="IPR056988">
    <property type="entry name" value="Zn_ribbon_pln"/>
</dbReference>
<accession>A0A438KAD4</accession>
<evidence type="ECO:0000313" key="3">
    <source>
        <dbReference type="EMBL" id="RVX18189.1"/>
    </source>
</evidence>
<evidence type="ECO:0000256" key="1">
    <source>
        <dbReference type="SAM" id="MobiDB-lite"/>
    </source>
</evidence>
<dbReference type="PANTHER" id="PTHR44137:SF32">
    <property type="entry name" value="DNAJ HEAT SHOCK AMINO-TERMINAL DOMAIN PROTEIN"/>
    <property type="match status" value="1"/>
</dbReference>
<feature type="compositionally biased region" description="Basic residues" evidence="1">
    <location>
        <begin position="85"/>
        <end position="94"/>
    </location>
</feature>
<dbReference type="EMBL" id="QGNW01000012">
    <property type="protein sequence ID" value="RVX18189.1"/>
    <property type="molecule type" value="Genomic_DNA"/>
</dbReference>
<evidence type="ECO:0000259" key="2">
    <source>
        <dbReference type="Pfam" id="PF23551"/>
    </source>
</evidence>
<proteinExistence type="predicted"/>
<dbReference type="PANTHER" id="PTHR44137">
    <property type="entry name" value="BNAC03G44070D PROTEIN"/>
    <property type="match status" value="1"/>
</dbReference>
<name>A0A438KAD4_VITVI</name>